<name>A0A4E0QKR0_9GAMM</name>
<comment type="caution">
    <text evidence="1">The sequence shown here is derived from an EMBL/GenBank/DDBJ whole genome shotgun (WGS) entry which is preliminary data.</text>
</comment>
<reference evidence="1 2" key="1">
    <citation type="journal article" date="2016" name="Front. Microbiol.">
        <title>Single-Cell (Meta-)Genomics of a Dimorphic Candidatus Thiomargarita nelsonii Reveals Genomic Plasticity.</title>
        <authorList>
            <person name="Flood B.E."/>
            <person name="Fliss P."/>
            <person name="Jones D.S."/>
            <person name="Dick G.J."/>
            <person name="Jain S."/>
            <person name="Kaster A.K."/>
            <person name="Winkel M."/>
            <person name="Mussmann M."/>
            <person name="Bailey J."/>
        </authorList>
    </citation>
    <scope>NUCLEOTIDE SEQUENCE [LARGE SCALE GENOMIC DNA]</scope>
    <source>
        <strain evidence="1">Hydrate Ridge</strain>
    </source>
</reference>
<evidence type="ECO:0000313" key="1">
    <source>
        <dbReference type="EMBL" id="TGO01987.1"/>
    </source>
</evidence>
<dbReference type="EMBL" id="JSZA02000290">
    <property type="protein sequence ID" value="TGO01987.1"/>
    <property type="molecule type" value="Genomic_DNA"/>
</dbReference>
<sequence>MFLQNFYQGSALELLRREVERLAKKAIRRDFKMVETDETSRLMSTLNGDAIDELSSLIPSIYTDPHLHQFLSAIAGERVYAVQDMGEKYVLNLLHQKDDTHGAHVDTYAYAWITVIEAPNEGDGGCLELVPGVIDQKELDGPKVVHLCPKPGDCIFLTTDDTIHRVAPLIRSSVRRLVIASAFANETTLNQVSYSSEKLYG</sequence>
<accession>A0A4E0QKR0</accession>
<dbReference type="Gene3D" id="2.60.120.620">
    <property type="entry name" value="q2cbj1_9rhob like domain"/>
    <property type="match status" value="1"/>
</dbReference>
<evidence type="ECO:0000313" key="2">
    <source>
        <dbReference type="Proteomes" id="UP000030428"/>
    </source>
</evidence>
<proteinExistence type="predicted"/>
<dbReference type="AlphaFoldDB" id="A0A4E0QKR0"/>
<dbReference type="SUPFAM" id="SSF51197">
    <property type="entry name" value="Clavaminate synthase-like"/>
    <property type="match status" value="1"/>
</dbReference>
<gene>
    <name evidence="1" type="ORF">PN36_32535</name>
</gene>
<keyword evidence="2" id="KW-1185">Reference proteome</keyword>
<evidence type="ECO:0008006" key="3">
    <source>
        <dbReference type="Google" id="ProtNLM"/>
    </source>
</evidence>
<organism evidence="1 2">
    <name type="scientific">Candidatus Thiomargarita nelsonii</name>
    <dbReference type="NCBI Taxonomy" id="1003181"/>
    <lineage>
        <taxon>Bacteria</taxon>
        <taxon>Pseudomonadati</taxon>
        <taxon>Pseudomonadota</taxon>
        <taxon>Gammaproteobacteria</taxon>
        <taxon>Thiotrichales</taxon>
        <taxon>Thiotrichaceae</taxon>
        <taxon>Thiomargarita</taxon>
    </lineage>
</organism>
<dbReference type="Pfam" id="PF23169">
    <property type="entry name" value="HalD"/>
    <property type="match status" value="1"/>
</dbReference>
<dbReference type="InterPro" id="IPR056470">
    <property type="entry name" value="BesD/HalB-like"/>
</dbReference>
<dbReference type="Proteomes" id="UP000030428">
    <property type="component" value="Unassembled WGS sequence"/>
</dbReference>
<protein>
    <recommendedName>
        <fullName evidence="3">Fe2OG dioxygenase domain-containing protein</fullName>
    </recommendedName>
</protein>